<dbReference type="InterPro" id="IPR002155">
    <property type="entry name" value="Thiolase"/>
</dbReference>
<dbReference type="RefSeq" id="WP_048708209.1">
    <property type="nucleotide sequence ID" value="NZ_CP014646.1"/>
</dbReference>
<feature type="active site" description="Acyl-thioester intermediate" evidence="4">
    <location>
        <position position="97"/>
    </location>
</feature>
<accession>A0A127K9K0</accession>
<dbReference type="SUPFAM" id="SSF53901">
    <property type="entry name" value="Thiolase-like"/>
    <property type="match status" value="2"/>
</dbReference>
<feature type="domain" description="Thiolase N-terminal" evidence="6">
    <location>
        <begin position="13"/>
        <end position="267"/>
    </location>
</feature>
<evidence type="ECO:0000259" key="6">
    <source>
        <dbReference type="Pfam" id="PF00108"/>
    </source>
</evidence>
<dbReference type="CDD" id="cd00751">
    <property type="entry name" value="thiolase"/>
    <property type="match status" value="1"/>
</dbReference>
<evidence type="ECO:0000256" key="1">
    <source>
        <dbReference type="ARBA" id="ARBA00010982"/>
    </source>
</evidence>
<evidence type="ECO:0000259" key="7">
    <source>
        <dbReference type="Pfam" id="PF02803"/>
    </source>
</evidence>
<dbReference type="InterPro" id="IPR020616">
    <property type="entry name" value="Thiolase_N"/>
</dbReference>
<keyword evidence="3 5" id="KW-0012">Acyltransferase</keyword>
<evidence type="ECO:0000256" key="5">
    <source>
        <dbReference type="RuleBase" id="RU003557"/>
    </source>
</evidence>
<dbReference type="NCBIfam" id="TIGR01930">
    <property type="entry name" value="AcCoA-C-Actrans"/>
    <property type="match status" value="1"/>
</dbReference>
<dbReference type="Pfam" id="PF02803">
    <property type="entry name" value="Thiolase_C"/>
    <property type="match status" value="1"/>
</dbReference>
<sequence length="399" mass="42068">MTPSTPSNPNEALILGAVRTPFGRRGGALRETRPDELLATAIGGVLARTGLPAEKVGDVLAGCVSQAGEQGANIARQALLVAGLPAEVPGVSMNRMCGSSQFATHAASQAVAAGDLDFAIGCGVESMSRVPMFLDLTLGQGDFRGFDNLHPKILERFAIPHQVESAERIADQWQISRAEMDDYAIESHRRAEAARAAGLHAEILPVTGVDKEGGAITLAHDEGIRAVIDVERMRAMQPVFRQPGEGGVTAANASQMSDGAAAVLVGRREAAEALGIRPRARFRARVAVGSDPVMQLTGVIPAARRALEMAGLSIRDMDWIEVNEAFASVALCFVREFAPDMDRFNPWGGAIAHGHPLGGTGAGLMAKMLAGLEQRDGRFGLQVMCIGHGMATATIIERI</sequence>
<dbReference type="AlphaFoldDB" id="A0A127K9K0"/>
<evidence type="ECO:0000256" key="2">
    <source>
        <dbReference type="ARBA" id="ARBA00022679"/>
    </source>
</evidence>
<reference evidence="9" key="1">
    <citation type="submission" date="2016-03" db="EMBL/GenBank/DDBJ databases">
        <authorList>
            <person name="Ma C."/>
            <person name="Zhou S."/>
            <person name="Yang G."/>
        </authorList>
    </citation>
    <scope>NUCLEOTIDE SEQUENCE [LARGE SCALE GENOMIC DNA]</scope>
    <source>
        <strain evidence="9">SgZ-1</strain>
    </source>
</reference>
<dbReference type="PANTHER" id="PTHR43365:SF1">
    <property type="entry name" value="ACETYL-COA C-ACYLTRANSFERASE"/>
    <property type="match status" value="1"/>
</dbReference>
<feature type="active site" description="Proton acceptor" evidence="4">
    <location>
        <position position="355"/>
    </location>
</feature>
<dbReference type="PANTHER" id="PTHR43365">
    <property type="entry name" value="BLR7806 PROTEIN"/>
    <property type="match status" value="1"/>
</dbReference>
<proteinExistence type="inferred from homology"/>
<protein>
    <submittedName>
        <fullName evidence="8">Acetyl-CoA acetyltransferase</fullName>
    </submittedName>
</protein>
<name>A0A127K9K0_9RHOO</name>
<dbReference type="InterPro" id="IPR016039">
    <property type="entry name" value="Thiolase-like"/>
</dbReference>
<gene>
    <name evidence="8" type="ORF">AC731_017845</name>
</gene>
<evidence type="ECO:0000256" key="3">
    <source>
        <dbReference type="ARBA" id="ARBA00023315"/>
    </source>
</evidence>
<dbReference type="Gene3D" id="3.40.47.10">
    <property type="match status" value="1"/>
</dbReference>
<dbReference type="EMBL" id="CP014646">
    <property type="protein sequence ID" value="AMO38645.1"/>
    <property type="molecule type" value="Genomic_DNA"/>
</dbReference>
<dbReference type="Pfam" id="PF00108">
    <property type="entry name" value="Thiolase_N"/>
    <property type="match status" value="1"/>
</dbReference>
<keyword evidence="2 5" id="KW-0808">Transferase</keyword>
<feature type="active site" description="Proton acceptor" evidence="4">
    <location>
        <position position="385"/>
    </location>
</feature>
<dbReference type="STRING" id="1134435.AC731_017845"/>
<organism evidence="8 9">
    <name type="scientific">Thauera humireducens</name>
    <dbReference type="NCBI Taxonomy" id="1134435"/>
    <lineage>
        <taxon>Bacteria</taxon>
        <taxon>Pseudomonadati</taxon>
        <taxon>Pseudomonadota</taxon>
        <taxon>Betaproteobacteria</taxon>
        <taxon>Rhodocyclales</taxon>
        <taxon>Zoogloeaceae</taxon>
        <taxon>Thauera</taxon>
    </lineage>
</organism>
<evidence type="ECO:0000313" key="9">
    <source>
        <dbReference type="Proteomes" id="UP000036902"/>
    </source>
</evidence>
<dbReference type="InterPro" id="IPR020613">
    <property type="entry name" value="Thiolase_CS"/>
</dbReference>
<keyword evidence="9" id="KW-1185">Reference proteome</keyword>
<evidence type="ECO:0000313" key="8">
    <source>
        <dbReference type="EMBL" id="AMO38645.1"/>
    </source>
</evidence>
<feature type="domain" description="Thiolase C-terminal" evidence="7">
    <location>
        <begin position="277"/>
        <end position="398"/>
    </location>
</feature>
<comment type="similarity">
    <text evidence="1 5">Belongs to the thiolase-like superfamily. Thiolase family.</text>
</comment>
<dbReference type="PROSITE" id="PS00737">
    <property type="entry name" value="THIOLASE_2"/>
    <property type="match status" value="1"/>
</dbReference>
<dbReference type="GO" id="GO:0003988">
    <property type="term" value="F:acetyl-CoA C-acyltransferase activity"/>
    <property type="evidence" value="ECO:0007669"/>
    <property type="project" value="UniProtKB-ARBA"/>
</dbReference>
<evidence type="ECO:0000256" key="4">
    <source>
        <dbReference type="PIRSR" id="PIRSR000429-1"/>
    </source>
</evidence>
<dbReference type="InterPro" id="IPR020617">
    <property type="entry name" value="Thiolase_C"/>
</dbReference>
<dbReference type="PIRSF" id="PIRSF000429">
    <property type="entry name" value="Ac-CoA_Ac_transf"/>
    <property type="match status" value="1"/>
</dbReference>
<dbReference type="Proteomes" id="UP000036902">
    <property type="component" value="Chromosome"/>
</dbReference>
<dbReference type="KEGG" id="thu:AC731_017845"/>